<keyword evidence="3" id="KW-0804">Transcription</keyword>
<dbReference type="Pfam" id="PF00440">
    <property type="entry name" value="TetR_N"/>
    <property type="match status" value="1"/>
</dbReference>
<feature type="domain" description="HTH tetR-type" evidence="5">
    <location>
        <begin position="6"/>
        <end position="66"/>
    </location>
</feature>
<dbReference type="GO" id="GO:0003700">
    <property type="term" value="F:DNA-binding transcription factor activity"/>
    <property type="evidence" value="ECO:0007669"/>
    <property type="project" value="TreeGrafter"/>
</dbReference>
<dbReference type="EMBL" id="AP022598">
    <property type="protein sequence ID" value="BBY78633.1"/>
    <property type="molecule type" value="Genomic_DNA"/>
</dbReference>
<evidence type="ECO:0000313" key="6">
    <source>
        <dbReference type="EMBL" id="BBY78633.1"/>
    </source>
</evidence>
<proteinExistence type="predicted"/>
<dbReference type="InterPro" id="IPR001647">
    <property type="entry name" value="HTH_TetR"/>
</dbReference>
<dbReference type="Gene3D" id="1.10.357.10">
    <property type="entry name" value="Tetracycline Repressor, domain 2"/>
    <property type="match status" value="1"/>
</dbReference>
<gene>
    <name evidence="6" type="ORF">MPRF_55320</name>
</gene>
<dbReference type="RefSeq" id="WP_163769192.1">
    <property type="nucleotide sequence ID" value="NZ_AP022598.1"/>
</dbReference>
<dbReference type="PANTHER" id="PTHR30055:SF234">
    <property type="entry name" value="HTH-TYPE TRANSCRIPTIONAL REGULATOR BETI"/>
    <property type="match status" value="1"/>
</dbReference>
<dbReference type="Proteomes" id="UP000466554">
    <property type="component" value="Chromosome"/>
</dbReference>
<accession>A0A7I7UCI9</accession>
<dbReference type="SUPFAM" id="SSF48498">
    <property type="entry name" value="Tetracyclin repressor-like, C-terminal domain"/>
    <property type="match status" value="1"/>
</dbReference>
<sequence>MPRPRSLNLPQIAAAALDVVDSDGLAALSMRTVARRLGIGTMSLYRYVADRDELEAMVVDLVLDKVDLRVPEGSARQRVSVLVERVREAAAQHPAVVPLVLAHRHRTPASMRWGEAMLGVLAEAGFAGTRRVYAFRALLAYVFGALEVEHYSALTGPGTRALAELPAGEFPVLSETATVARGITGADEFAQGLQIMLRGLEL</sequence>
<dbReference type="InterPro" id="IPR036271">
    <property type="entry name" value="Tet_transcr_reg_TetR-rel_C_sf"/>
</dbReference>
<dbReference type="GO" id="GO:0000976">
    <property type="term" value="F:transcription cis-regulatory region binding"/>
    <property type="evidence" value="ECO:0007669"/>
    <property type="project" value="TreeGrafter"/>
</dbReference>
<evidence type="ECO:0000256" key="2">
    <source>
        <dbReference type="ARBA" id="ARBA00023125"/>
    </source>
</evidence>
<evidence type="ECO:0000313" key="7">
    <source>
        <dbReference type="Proteomes" id="UP000466554"/>
    </source>
</evidence>
<dbReference type="SUPFAM" id="SSF46689">
    <property type="entry name" value="Homeodomain-like"/>
    <property type="match status" value="1"/>
</dbReference>
<evidence type="ECO:0000259" key="5">
    <source>
        <dbReference type="PROSITE" id="PS50977"/>
    </source>
</evidence>
<reference evidence="6 7" key="1">
    <citation type="journal article" date="2019" name="Emerg. Microbes Infect.">
        <title>Comprehensive subspecies identification of 175 nontuberculous mycobacteria species based on 7547 genomic profiles.</title>
        <authorList>
            <person name="Matsumoto Y."/>
            <person name="Kinjo T."/>
            <person name="Motooka D."/>
            <person name="Nabeya D."/>
            <person name="Jung N."/>
            <person name="Uechi K."/>
            <person name="Horii T."/>
            <person name="Iida T."/>
            <person name="Fujita J."/>
            <person name="Nakamura S."/>
        </authorList>
    </citation>
    <scope>NUCLEOTIDE SEQUENCE [LARGE SCALE GENOMIC DNA]</scope>
    <source>
        <strain evidence="6 7">JCM 6367</strain>
    </source>
</reference>
<dbReference type="InterPro" id="IPR009057">
    <property type="entry name" value="Homeodomain-like_sf"/>
</dbReference>
<name>A0A7I7UCI9_MYCPF</name>
<dbReference type="Pfam" id="PF02909">
    <property type="entry name" value="TetR_C_1"/>
    <property type="match status" value="1"/>
</dbReference>
<evidence type="ECO:0000256" key="4">
    <source>
        <dbReference type="PROSITE-ProRule" id="PRU00335"/>
    </source>
</evidence>
<dbReference type="PROSITE" id="PS50977">
    <property type="entry name" value="HTH_TETR_2"/>
    <property type="match status" value="1"/>
</dbReference>
<feature type="DNA-binding region" description="H-T-H motif" evidence="4">
    <location>
        <begin position="29"/>
        <end position="48"/>
    </location>
</feature>
<protein>
    <submittedName>
        <fullName evidence="6">TetR family transcriptional regulator</fullName>
    </submittedName>
</protein>
<organism evidence="6 7">
    <name type="scientific">Mycolicibacterium parafortuitum</name>
    <name type="common">Mycobacterium parafortuitum</name>
    <dbReference type="NCBI Taxonomy" id="39692"/>
    <lineage>
        <taxon>Bacteria</taxon>
        <taxon>Bacillati</taxon>
        <taxon>Actinomycetota</taxon>
        <taxon>Actinomycetes</taxon>
        <taxon>Mycobacteriales</taxon>
        <taxon>Mycobacteriaceae</taxon>
        <taxon>Mycolicibacterium</taxon>
    </lineage>
</organism>
<evidence type="ECO:0000256" key="3">
    <source>
        <dbReference type="ARBA" id="ARBA00023163"/>
    </source>
</evidence>
<dbReference type="AlphaFoldDB" id="A0A7I7UCI9"/>
<dbReference type="GO" id="GO:0045892">
    <property type="term" value="P:negative regulation of DNA-templated transcription"/>
    <property type="evidence" value="ECO:0007669"/>
    <property type="project" value="InterPro"/>
</dbReference>
<keyword evidence="2 4" id="KW-0238">DNA-binding</keyword>
<dbReference type="PANTHER" id="PTHR30055">
    <property type="entry name" value="HTH-TYPE TRANSCRIPTIONAL REGULATOR RUTR"/>
    <property type="match status" value="1"/>
</dbReference>
<dbReference type="InterPro" id="IPR004111">
    <property type="entry name" value="Repressor_TetR_C"/>
</dbReference>
<evidence type="ECO:0000256" key="1">
    <source>
        <dbReference type="ARBA" id="ARBA00023015"/>
    </source>
</evidence>
<keyword evidence="1" id="KW-0805">Transcription regulation</keyword>
<dbReference type="InterPro" id="IPR050109">
    <property type="entry name" value="HTH-type_TetR-like_transc_reg"/>
</dbReference>